<evidence type="ECO:0000256" key="1">
    <source>
        <dbReference type="SAM" id="Phobius"/>
    </source>
</evidence>
<comment type="caution">
    <text evidence="2">The sequence shown here is derived from an EMBL/GenBank/DDBJ whole genome shotgun (WGS) entry which is preliminary data.</text>
</comment>
<dbReference type="InterPro" id="IPR043993">
    <property type="entry name" value="T4SS_pilin"/>
</dbReference>
<gene>
    <name evidence="2" type="ORF">A3C19_00450</name>
</gene>
<proteinExistence type="predicted"/>
<protein>
    <submittedName>
        <fullName evidence="2">Uncharacterized protein</fullName>
    </submittedName>
</protein>
<name>A0A1F6DLU0_9BACT</name>
<dbReference type="STRING" id="1798495.A3C19_00450"/>
<organism evidence="2 3">
    <name type="scientific">Candidatus Kaiserbacteria bacterium RIFCSPHIGHO2_02_FULL_54_22</name>
    <dbReference type="NCBI Taxonomy" id="1798495"/>
    <lineage>
        <taxon>Bacteria</taxon>
        <taxon>Candidatus Kaiseribacteriota</taxon>
    </lineage>
</organism>
<dbReference type="AlphaFoldDB" id="A0A1F6DLU0"/>
<evidence type="ECO:0000313" key="2">
    <source>
        <dbReference type="EMBL" id="OGG62398.1"/>
    </source>
</evidence>
<evidence type="ECO:0000313" key="3">
    <source>
        <dbReference type="Proteomes" id="UP000178532"/>
    </source>
</evidence>
<accession>A0A1F6DLU0</accession>
<sequence length="91" mass="9572">MTFAQFVGSGTTGIIGAINTAVVPAIFAFAFAAFVWGVMRYFFVNGGEEAKRAEGRQFVLWGILAMAVLLSVWGLVNMLLSTLGIAPSGAP</sequence>
<dbReference type="EMBL" id="MFLI01000007">
    <property type="protein sequence ID" value="OGG62398.1"/>
    <property type="molecule type" value="Genomic_DNA"/>
</dbReference>
<dbReference type="Proteomes" id="UP000178532">
    <property type="component" value="Unassembled WGS sequence"/>
</dbReference>
<reference evidence="2 3" key="1">
    <citation type="journal article" date="2016" name="Nat. Commun.">
        <title>Thousands of microbial genomes shed light on interconnected biogeochemical processes in an aquifer system.</title>
        <authorList>
            <person name="Anantharaman K."/>
            <person name="Brown C.T."/>
            <person name="Hug L.A."/>
            <person name="Sharon I."/>
            <person name="Castelle C.J."/>
            <person name="Probst A.J."/>
            <person name="Thomas B.C."/>
            <person name="Singh A."/>
            <person name="Wilkins M.J."/>
            <person name="Karaoz U."/>
            <person name="Brodie E.L."/>
            <person name="Williams K.H."/>
            <person name="Hubbard S.S."/>
            <person name="Banfield J.F."/>
        </authorList>
    </citation>
    <scope>NUCLEOTIDE SEQUENCE [LARGE SCALE GENOMIC DNA]</scope>
</reference>
<keyword evidence="1" id="KW-1133">Transmembrane helix</keyword>
<feature type="transmembrane region" description="Helical" evidence="1">
    <location>
        <begin position="58"/>
        <end position="80"/>
    </location>
</feature>
<keyword evidence="1" id="KW-0812">Transmembrane</keyword>
<feature type="transmembrane region" description="Helical" evidence="1">
    <location>
        <begin position="12"/>
        <end position="38"/>
    </location>
</feature>
<dbReference type="Pfam" id="PF18895">
    <property type="entry name" value="T4SS_pilin"/>
    <property type="match status" value="1"/>
</dbReference>
<keyword evidence="1" id="KW-0472">Membrane</keyword>